<protein>
    <submittedName>
        <fullName evidence="1">Uncharacterized protein</fullName>
    </submittedName>
</protein>
<gene>
    <name evidence="1" type="ORF">MarbSA_14850</name>
</gene>
<proteinExistence type="predicted"/>
<organism evidence="1 2">
    <name type="scientific">Methanobrevibacter arboriphilus</name>
    <dbReference type="NCBI Taxonomy" id="39441"/>
    <lineage>
        <taxon>Archaea</taxon>
        <taxon>Methanobacteriati</taxon>
        <taxon>Methanobacteriota</taxon>
        <taxon>Methanomada group</taxon>
        <taxon>Methanobacteria</taxon>
        <taxon>Methanobacteriales</taxon>
        <taxon>Methanobacteriaceae</taxon>
        <taxon>Methanobrevibacter</taxon>
    </lineage>
</organism>
<dbReference type="Proteomes" id="UP000825015">
    <property type="component" value="Chromosome"/>
</dbReference>
<name>A0ACA8R618_METAZ</name>
<evidence type="ECO:0000313" key="2">
    <source>
        <dbReference type="Proteomes" id="UP000825015"/>
    </source>
</evidence>
<sequence length="96" mass="10864">MNKIEQLINYIKQNPRKILENITGYLTIIIAILGYIGAYGAGYGLNAEVVGGVIALSAMLNRILTILRVDFLKDEIRDLETEKESDEDYEECLYYG</sequence>
<evidence type="ECO:0000313" key="1">
    <source>
        <dbReference type="EMBL" id="BBL62445.1"/>
    </source>
</evidence>
<reference evidence="1" key="1">
    <citation type="submission" date="2019-06" db="EMBL/GenBank/DDBJ databases">
        <title>Complete genome sequence of Methanobrevibacter arboriphilus strain SA.</title>
        <authorList>
            <person name="Asakawa S."/>
        </authorList>
    </citation>
    <scope>NUCLEOTIDE SEQUENCE</scope>
    <source>
        <strain evidence="1">SA</strain>
    </source>
</reference>
<keyword evidence="2" id="KW-1185">Reference proteome</keyword>
<dbReference type="EMBL" id="AP019779">
    <property type="protein sequence ID" value="BBL62445.1"/>
    <property type="molecule type" value="Genomic_DNA"/>
</dbReference>
<accession>A0ACA8R618</accession>